<evidence type="ECO:0000313" key="3">
    <source>
        <dbReference type="Proteomes" id="UP000019109"/>
    </source>
</evidence>
<dbReference type="RefSeq" id="WP_054847025.1">
    <property type="nucleotide sequence ID" value="NZ_BAVR01000018.1"/>
</dbReference>
<accession>W4V6T3</accession>
<sequence length="123" mass="13383">MVAAIIGAILWAVIAMLTGYRFSYAAIGLGCLVGLAVRLLGKGSELRFRIAGALLSLFGCFLGNIFIIYALLAKEWDVSFFQIMGTVSISETLLYLRLTFNLKDVLFYGLALLAGLRMAASDY</sequence>
<evidence type="ECO:0000313" key="2">
    <source>
        <dbReference type="EMBL" id="GAE88434.1"/>
    </source>
</evidence>
<dbReference type="AlphaFoldDB" id="W4V6T3"/>
<dbReference type="EMBL" id="BAVR01000018">
    <property type="protein sequence ID" value="GAE88434.1"/>
    <property type="molecule type" value="Genomic_DNA"/>
</dbReference>
<keyword evidence="1" id="KW-0812">Transmembrane</keyword>
<dbReference type="Proteomes" id="UP000019109">
    <property type="component" value="Unassembled WGS sequence"/>
</dbReference>
<feature type="transmembrane region" description="Helical" evidence="1">
    <location>
        <begin position="53"/>
        <end position="72"/>
    </location>
</feature>
<reference evidence="2" key="1">
    <citation type="journal article" date="2014" name="Genome Announc.">
        <title>Draft Genome Sequence of Clostridium straminisolvens Strain JCM 21531T, Isolated from a Cellulose-Degrading Bacterial Community.</title>
        <authorList>
            <person name="Yuki M."/>
            <person name="Oshima K."/>
            <person name="Suda W."/>
            <person name="Sakamoto M."/>
            <person name="Kitamura K."/>
            <person name="Iida T."/>
            <person name="Hattori M."/>
            <person name="Ohkuma M."/>
        </authorList>
    </citation>
    <scope>NUCLEOTIDE SEQUENCE [LARGE SCALE GENOMIC DNA]</scope>
    <source>
        <strain evidence="2">JCM 21531</strain>
    </source>
</reference>
<dbReference type="STRING" id="1294263.JCM21531_1877"/>
<keyword evidence="1" id="KW-0472">Membrane</keyword>
<name>W4V6T3_9FIRM</name>
<keyword evidence="3" id="KW-1185">Reference proteome</keyword>
<protein>
    <submittedName>
        <fullName evidence="2">Uncharacterized protein</fullName>
    </submittedName>
</protein>
<proteinExistence type="predicted"/>
<gene>
    <name evidence="2" type="ORF">JCM21531_1877</name>
</gene>
<feature type="transmembrane region" description="Helical" evidence="1">
    <location>
        <begin position="25"/>
        <end position="41"/>
    </location>
</feature>
<evidence type="ECO:0000256" key="1">
    <source>
        <dbReference type="SAM" id="Phobius"/>
    </source>
</evidence>
<dbReference type="OrthoDB" id="762068at2"/>
<comment type="caution">
    <text evidence="2">The sequence shown here is derived from an EMBL/GenBank/DDBJ whole genome shotgun (WGS) entry which is preliminary data.</text>
</comment>
<keyword evidence="1" id="KW-1133">Transmembrane helix</keyword>
<organism evidence="2 3">
    <name type="scientific">Acetivibrio straminisolvens JCM 21531</name>
    <dbReference type="NCBI Taxonomy" id="1294263"/>
    <lineage>
        <taxon>Bacteria</taxon>
        <taxon>Bacillati</taxon>
        <taxon>Bacillota</taxon>
        <taxon>Clostridia</taxon>
        <taxon>Eubacteriales</taxon>
        <taxon>Oscillospiraceae</taxon>
        <taxon>Acetivibrio</taxon>
    </lineage>
</organism>